<dbReference type="Gene3D" id="3.90.550.10">
    <property type="entry name" value="Spore Coat Polysaccharide Biosynthesis Protein SpsA, Chain A"/>
    <property type="match status" value="1"/>
</dbReference>
<evidence type="ECO:0000313" key="1">
    <source>
        <dbReference type="EMBL" id="QHT94735.1"/>
    </source>
</evidence>
<dbReference type="SUPFAM" id="SSF53448">
    <property type="entry name" value="Nucleotide-diphospho-sugar transferases"/>
    <property type="match status" value="1"/>
</dbReference>
<dbReference type="InterPro" id="IPR029044">
    <property type="entry name" value="Nucleotide-diphossugar_trans"/>
</dbReference>
<sequence>MKKSGCKMSSTDGLFGKGIYDETKHYRKYNAEHYYKTLQNIYKRKNSNLLENGFPEIWTLDFLKIHNCVINSSVIADKNMLVKVGLVPFNRRAQDYECWLRILEHTDSIYVRDVCFYYDAGHGDGQNH</sequence>
<accession>A0A6C0IQG0</accession>
<dbReference type="AlphaFoldDB" id="A0A6C0IQG0"/>
<reference evidence="1" key="1">
    <citation type="journal article" date="2020" name="Nature">
        <title>Giant virus diversity and host interactions through global metagenomics.</title>
        <authorList>
            <person name="Schulz F."/>
            <person name="Roux S."/>
            <person name="Paez-Espino D."/>
            <person name="Jungbluth S."/>
            <person name="Walsh D.A."/>
            <person name="Denef V.J."/>
            <person name="McMahon K.D."/>
            <person name="Konstantinidis K.T."/>
            <person name="Eloe-Fadrosh E.A."/>
            <person name="Kyrpides N.C."/>
            <person name="Woyke T."/>
        </authorList>
    </citation>
    <scope>NUCLEOTIDE SEQUENCE</scope>
    <source>
        <strain evidence="1">GVMAG-M-3300024261-26</strain>
    </source>
</reference>
<name>A0A6C0IQG0_9ZZZZ</name>
<protein>
    <submittedName>
        <fullName evidence="1">Uncharacterized protein</fullName>
    </submittedName>
</protein>
<organism evidence="1">
    <name type="scientific">viral metagenome</name>
    <dbReference type="NCBI Taxonomy" id="1070528"/>
    <lineage>
        <taxon>unclassified sequences</taxon>
        <taxon>metagenomes</taxon>
        <taxon>organismal metagenomes</taxon>
    </lineage>
</organism>
<proteinExistence type="predicted"/>
<dbReference type="EMBL" id="MN740229">
    <property type="protein sequence ID" value="QHT94735.1"/>
    <property type="molecule type" value="Genomic_DNA"/>
</dbReference>